<feature type="compositionally biased region" description="Low complexity" evidence="1">
    <location>
        <begin position="1"/>
        <end position="12"/>
    </location>
</feature>
<proteinExistence type="predicted"/>
<reference evidence="2" key="1">
    <citation type="submission" date="2020-02" db="EMBL/GenBank/DDBJ databases">
        <authorList>
            <person name="Meier V. D."/>
        </authorList>
    </citation>
    <scope>NUCLEOTIDE SEQUENCE</scope>
    <source>
        <strain evidence="2">AVDCRST_MAG01</strain>
    </source>
</reference>
<feature type="region of interest" description="Disordered" evidence="1">
    <location>
        <begin position="1"/>
        <end position="75"/>
    </location>
</feature>
<gene>
    <name evidence="2" type="ORF">AVDCRST_MAG01-01-509</name>
</gene>
<organism evidence="2">
    <name type="scientific">uncultured Rubrobacteraceae bacterium</name>
    <dbReference type="NCBI Taxonomy" id="349277"/>
    <lineage>
        <taxon>Bacteria</taxon>
        <taxon>Bacillati</taxon>
        <taxon>Actinomycetota</taxon>
        <taxon>Rubrobacteria</taxon>
        <taxon>Rubrobacterales</taxon>
        <taxon>Rubrobacteraceae</taxon>
        <taxon>environmental samples</taxon>
    </lineage>
</organism>
<name>A0A6J4NTE4_9ACTN</name>
<protein>
    <submittedName>
        <fullName evidence="2">Uncharacterized protein</fullName>
    </submittedName>
</protein>
<dbReference type="AlphaFoldDB" id="A0A6J4NTE4"/>
<sequence>ERRNARAAGQRELLLERRQLDHGGRRQEPQGPPSYPSQPGHTPFPGARHDRPGVRRRRRLLRAGSGGPGRRRAGV</sequence>
<dbReference type="EMBL" id="CADCUW010000081">
    <property type="protein sequence ID" value="CAA9391060.1"/>
    <property type="molecule type" value="Genomic_DNA"/>
</dbReference>
<accession>A0A6J4NTE4</accession>
<feature type="non-terminal residue" evidence="2">
    <location>
        <position position="1"/>
    </location>
</feature>
<evidence type="ECO:0000313" key="2">
    <source>
        <dbReference type="EMBL" id="CAA9391060.1"/>
    </source>
</evidence>
<feature type="non-terminal residue" evidence="2">
    <location>
        <position position="75"/>
    </location>
</feature>
<feature type="compositionally biased region" description="Basic and acidic residues" evidence="1">
    <location>
        <begin position="13"/>
        <end position="28"/>
    </location>
</feature>
<evidence type="ECO:0000256" key="1">
    <source>
        <dbReference type="SAM" id="MobiDB-lite"/>
    </source>
</evidence>